<protein>
    <submittedName>
        <fullName evidence="2">Uncharacterized protein</fullName>
    </submittedName>
</protein>
<organism evidence="2 3">
    <name type="scientific">Perkinsus olseni</name>
    <name type="common">Perkinsus atlanticus</name>
    <dbReference type="NCBI Taxonomy" id="32597"/>
    <lineage>
        <taxon>Eukaryota</taxon>
        <taxon>Sar</taxon>
        <taxon>Alveolata</taxon>
        <taxon>Perkinsozoa</taxon>
        <taxon>Perkinsea</taxon>
        <taxon>Perkinsida</taxon>
        <taxon>Perkinsidae</taxon>
        <taxon>Perkinsus</taxon>
    </lineage>
</organism>
<reference evidence="2 3" key="1">
    <citation type="submission" date="2020-04" db="EMBL/GenBank/DDBJ databases">
        <title>Perkinsus olseni comparative genomics.</title>
        <authorList>
            <person name="Bogema D.R."/>
        </authorList>
    </citation>
    <scope>NUCLEOTIDE SEQUENCE [LARGE SCALE GENOMIC DNA]</scope>
    <source>
        <strain evidence="2">ATCC PRA-205</strain>
    </source>
</reference>
<keyword evidence="1" id="KW-0472">Membrane</keyword>
<evidence type="ECO:0000256" key="1">
    <source>
        <dbReference type="SAM" id="Phobius"/>
    </source>
</evidence>
<feature type="non-terminal residue" evidence="2">
    <location>
        <position position="190"/>
    </location>
</feature>
<dbReference type="Proteomes" id="UP000574390">
    <property type="component" value="Unassembled WGS sequence"/>
</dbReference>
<sequence>ERAPNPSARVGSIQMSSKHIITIAGVVTILFVLPASLAIGAVKPDDDFPPLLNAGNDSCLFFNADFRAGRKALRVSYAATFKPRLNYITCPKTRSRDALQMNFDNGTLRSYVPSGHVLWHILLKKPNGRKTYRGENPIEDPFVQDFARTSFRSETGDFKEFCLWVADELKKRYGSYEEICFYFRQLIDTI</sequence>
<dbReference type="EMBL" id="JABANM010031954">
    <property type="protein sequence ID" value="KAF4703722.1"/>
    <property type="molecule type" value="Genomic_DNA"/>
</dbReference>
<evidence type="ECO:0000313" key="2">
    <source>
        <dbReference type="EMBL" id="KAF4703722.1"/>
    </source>
</evidence>
<keyword evidence="1" id="KW-1133">Transmembrane helix</keyword>
<gene>
    <name evidence="2" type="ORF">FOZ62_030731</name>
</gene>
<name>A0A7J6Q6D8_PEROL</name>
<keyword evidence="1" id="KW-0812">Transmembrane</keyword>
<evidence type="ECO:0000313" key="3">
    <source>
        <dbReference type="Proteomes" id="UP000574390"/>
    </source>
</evidence>
<dbReference type="AlphaFoldDB" id="A0A7J6Q6D8"/>
<feature type="transmembrane region" description="Helical" evidence="1">
    <location>
        <begin position="20"/>
        <end position="42"/>
    </location>
</feature>
<proteinExistence type="predicted"/>
<accession>A0A7J6Q6D8</accession>
<comment type="caution">
    <text evidence="2">The sequence shown here is derived from an EMBL/GenBank/DDBJ whole genome shotgun (WGS) entry which is preliminary data.</text>
</comment>